<gene>
    <name evidence="1" type="ORF">I6U51_13690</name>
</gene>
<dbReference type="RefSeq" id="WP_211143179.1">
    <property type="nucleotide sequence ID" value="NZ_JAEEGB010000015.1"/>
</dbReference>
<accession>A0A934I080</accession>
<evidence type="ECO:0000313" key="1">
    <source>
        <dbReference type="EMBL" id="MBI6873752.1"/>
    </source>
</evidence>
<sequence>MNIDLHYYGTFLAARIAGFEKEEAIVIAHSAQYVDESNISMVDSKLKELLGRAPQPTVMANDEYTKYYLNPIEDWSDSQLHEIQSAWMNFHFLPGNLENEIPYQGVTSYDGWFSDWKLDAEQLKQFKLICNTNSTTVQAIINDTSYNKSEPNLHMIGLRMHVLADTWSHKYHIGTPAWYINDAGNSVKEFFNGEWLDLNFNVLKSSTLPHILDDNPETRDYFALPPMATYEGIVYLGHGRMGHLPDYPYLHYKYSPQWVSNNKGSNSEIEKDNPKEYMLGFTQMVYALKCIRNNTPFEVNKYAELEANVKEKIQNVINLRKVDQSDDWNNLIGELYGEKIVPFNKDEWHGKFSASPTAEDKKKTDYYLFNEAALNHRDCIEKFLNSKGFSLK</sequence>
<proteinExistence type="predicted"/>
<dbReference type="Proteomes" id="UP000622687">
    <property type="component" value="Unassembled WGS sequence"/>
</dbReference>
<reference evidence="1" key="1">
    <citation type="submission" date="2020-12" db="EMBL/GenBank/DDBJ databases">
        <title>Clostridium thailandense sp. nov., a novel acetogenic bacterium isolated from peat land soil in Thailand.</title>
        <authorList>
            <person name="Chaikitkaew S."/>
            <person name="Birkeland N.K."/>
        </authorList>
    </citation>
    <scope>NUCLEOTIDE SEQUENCE</scope>
    <source>
        <strain evidence="1">DSM 17425</strain>
    </source>
</reference>
<organism evidence="1 2">
    <name type="scientific">Clostridium aciditolerans</name>
    <dbReference type="NCBI Taxonomy" id="339861"/>
    <lineage>
        <taxon>Bacteria</taxon>
        <taxon>Bacillati</taxon>
        <taxon>Bacillota</taxon>
        <taxon>Clostridia</taxon>
        <taxon>Eubacteriales</taxon>
        <taxon>Clostridiaceae</taxon>
        <taxon>Clostridium</taxon>
    </lineage>
</organism>
<protein>
    <submittedName>
        <fullName evidence="1">Uncharacterized protein</fullName>
    </submittedName>
</protein>
<keyword evidence="2" id="KW-1185">Reference proteome</keyword>
<dbReference type="Pfam" id="PF20551">
    <property type="entry name" value="DUF6765"/>
    <property type="match status" value="1"/>
</dbReference>
<dbReference type="InterPro" id="IPR046653">
    <property type="entry name" value="DUF6765"/>
</dbReference>
<comment type="caution">
    <text evidence="1">The sequence shown here is derived from an EMBL/GenBank/DDBJ whole genome shotgun (WGS) entry which is preliminary data.</text>
</comment>
<dbReference type="AlphaFoldDB" id="A0A934I080"/>
<dbReference type="EMBL" id="JAEEGB010000015">
    <property type="protein sequence ID" value="MBI6873752.1"/>
    <property type="molecule type" value="Genomic_DNA"/>
</dbReference>
<evidence type="ECO:0000313" key="2">
    <source>
        <dbReference type="Proteomes" id="UP000622687"/>
    </source>
</evidence>
<name>A0A934I080_9CLOT</name>